<feature type="region of interest" description="Disordered" evidence="1">
    <location>
        <begin position="96"/>
        <end position="115"/>
    </location>
</feature>
<protein>
    <submittedName>
        <fullName evidence="3">Uncharacterized protein</fullName>
    </submittedName>
</protein>
<keyword evidence="2" id="KW-1185">Reference proteome</keyword>
<feature type="region of interest" description="Disordered" evidence="1">
    <location>
        <begin position="14"/>
        <end position="39"/>
    </location>
</feature>
<feature type="compositionally biased region" description="Polar residues" evidence="1">
    <location>
        <begin position="19"/>
        <end position="29"/>
    </location>
</feature>
<name>A0A915E7Y3_9BILA</name>
<dbReference type="WBParaSite" id="jg3795">
    <property type="protein sequence ID" value="jg3795"/>
    <property type="gene ID" value="jg3795"/>
</dbReference>
<accession>A0A915E7Y3</accession>
<dbReference type="AlphaFoldDB" id="A0A915E7Y3"/>
<sequence>MLMNLIRPLLTGHKGGDTTVANMNTTTASKPPKPESDETDNLLASLIQGKLPKIDWLNAFLGPTAKNGGFGSGAKEEGNALAQIFGGKGGGGAGSLLFGSGLDDDPNVISRRNKS</sequence>
<evidence type="ECO:0000256" key="1">
    <source>
        <dbReference type="SAM" id="MobiDB-lite"/>
    </source>
</evidence>
<evidence type="ECO:0000313" key="2">
    <source>
        <dbReference type="Proteomes" id="UP000887574"/>
    </source>
</evidence>
<reference evidence="3" key="1">
    <citation type="submission" date="2022-11" db="UniProtKB">
        <authorList>
            <consortium name="WormBaseParasite"/>
        </authorList>
    </citation>
    <scope>IDENTIFICATION</scope>
</reference>
<proteinExistence type="predicted"/>
<organism evidence="2 3">
    <name type="scientific">Ditylenchus dipsaci</name>
    <dbReference type="NCBI Taxonomy" id="166011"/>
    <lineage>
        <taxon>Eukaryota</taxon>
        <taxon>Metazoa</taxon>
        <taxon>Ecdysozoa</taxon>
        <taxon>Nematoda</taxon>
        <taxon>Chromadorea</taxon>
        <taxon>Rhabditida</taxon>
        <taxon>Tylenchina</taxon>
        <taxon>Tylenchomorpha</taxon>
        <taxon>Sphaerularioidea</taxon>
        <taxon>Anguinidae</taxon>
        <taxon>Anguininae</taxon>
        <taxon>Ditylenchus</taxon>
    </lineage>
</organism>
<dbReference type="Proteomes" id="UP000887574">
    <property type="component" value="Unplaced"/>
</dbReference>
<evidence type="ECO:0000313" key="3">
    <source>
        <dbReference type="WBParaSite" id="jg3795"/>
    </source>
</evidence>